<dbReference type="Pfam" id="PF00497">
    <property type="entry name" value="SBP_bac_3"/>
    <property type="match status" value="1"/>
</dbReference>
<evidence type="ECO:0000256" key="1">
    <source>
        <dbReference type="ARBA" id="ARBA00010333"/>
    </source>
</evidence>
<dbReference type="SMART" id="SM00062">
    <property type="entry name" value="PBPb"/>
    <property type="match status" value="1"/>
</dbReference>
<keyword evidence="5" id="KW-1185">Reference proteome</keyword>
<dbReference type="PANTHER" id="PTHR35936:SF6">
    <property type="entry name" value="AMINO ACID ABC TRANSPORTER SUBSTRATE-BINDING PAAT FAMILY PROTEIN"/>
    <property type="match status" value="1"/>
</dbReference>
<feature type="domain" description="Solute-binding protein family 3/N-terminal" evidence="3">
    <location>
        <begin position="45"/>
        <end position="276"/>
    </location>
</feature>
<dbReference type="PANTHER" id="PTHR35936">
    <property type="entry name" value="MEMBRANE-BOUND LYTIC MUREIN TRANSGLYCOSYLASE F"/>
    <property type="match status" value="1"/>
</dbReference>
<sequence length="296" mass="32892">MAGEADVRTQIEPGLPMREMRVLKTLCLLAAVLLSGPLFAAGKCERLVATGNPEYPPYLWRDPQSPQHLIGANADLLALIGEQLGVKIEMLYTGPWSRAQDEVRTGRVDLLAGAFLTLPRLEYMDYVHPAFFNTPSVVWVRKGQGFPYSGWEDLRGRTGGTLVHNSFGQQFDAFAKANLNVEEVPSLIQAFQKLLLGRTDYVLYERYPGVALANTQGMLESLETLEPPISSEGLYLTLAHDSACNDPWLRGQLAKKMTELTAAGLPETLLQRNLERWKAQQLQAADVPPQKQEQSQ</sequence>
<comment type="similarity">
    <text evidence="1">Belongs to the bacterial solute-binding protein 3 family.</text>
</comment>
<proteinExistence type="inferred from homology"/>
<dbReference type="Proteomes" id="UP000016560">
    <property type="component" value="Unassembled WGS sequence"/>
</dbReference>
<evidence type="ECO:0000313" key="5">
    <source>
        <dbReference type="Proteomes" id="UP000016560"/>
    </source>
</evidence>
<dbReference type="EMBL" id="BATI01000006">
    <property type="protein sequence ID" value="GAD61588.1"/>
    <property type="molecule type" value="Genomic_DNA"/>
</dbReference>
<evidence type="ECO:0000259" key="3">
    <source>
        <dbReference type="SMART" id="SM00062"/>
    </source>
</evidence>
<evidence type="ECO:0000256" key="2">
    <source>
        <dbReference type="ARBA" id="ARBA00022729"/>
    </source>
</evidence>
<evidence type="ECO:0000313" key="4">
    <source>
        <dbReference type="EMBL" id="GAD61588.1"/>
    </source>
</evidence>
<organism evidence="4 5">
    <name type="scientific">Aquipseudomonas alcaligenes (strain ATCC 14909 / DSM 50342 / CCUG 1425 / JCM 20561 / NBRC 14159 / NCIMB 9945 / NCTC 10367 / 1577)</name>
    <name type="common">Pseudomonas alcaligenes</name>
    <dbReference type="NCBI Taxonomy" id="1215092"/>
    <lineage>
        <taxon>Bacteria</taxon>
        <taxon>Pseudomonadati</taxon>
        <taxon>Pseudomonadota</taxon>
        <taxon>Gammaproteobacteria</taxon>
        <taxon>Pseudomonadales</taxon>
        <taxon>Pseudomonadaceae</taxon>
        <taxon>Aquipseudomonas</taxon>
    </lineage>
</organism>
<reference evidence="4" key="1">
    <citation type="submission" date="2024-09" db="EMBL/GenBank/DDBJ databases">
        <title>Whole genome shotgun sequence of Pseudomonas alcaligenes NBRC 14159.</title>
        <authorList>
            <person name="Yoshida I."/>
            <person name="Hosoyama A."/>
            <person name="Tsuchikane K."/>
            <person name="Noguchi M."/>
            <person name="Hirakata S."/>
            <person name="Ando Y."/>
            <person name="Ohji S."/>
            <person name="Yamazoe A."/>
            <person name="Yamazaki S."/>
            <person name="Fujita N."/>
        </authorList>
    </citation>
    <scope>NUCLEOTIDE SEQUENCE</scope>
    <source>
        <strain evidence="4">NBRC 14159</strain>
    </source>
</reference>
<comment type="caution">
    <text evidence="4">The sequence shown here is derived from an EMBL/GenBank/DDBJ whole genome shotgun (WGS) entry which is preliminary data.</text>
</comment>
<dbReference type="InterPro" id="IPR001638">
    <property type="entry name" value="Solute-binding_3/MltF_N"/>
</dbReference>
<gene>
    <name evidence="4" type="ORF">PA6_006_02370</name>
</gene>
<dbReference type="Gene3D" id="3.40.190.10">
    <property type="entry name" value="Periplasmic binding protein-like II"/>
    <property type="match status" value="2"/>
</dbReference>
<dbReference type="AlphaFoldDB" id="U3B3V1"/>
<accession>U3B3V1</accession>
<name>U3B3V1_AQUA1</name>
<dbReference type="eggNOG" id="COG0834">
    <property type="taxonomic scope" value="Bacteria"/>
</dbReference>
<dbReference type="SUPFAM" id="SSF53850">
    <property type="entry name" value="Periplasmic binding protein-like II"/>
    <property type="match status" value="1"/>
</dbReference>
<keyword evidence="2" id="KW-0732">Signal</keyword>
<dbReference type="STRING" id="43263.A0T30_09770"/>
<protein>
    <submittedName>
        <fullName evidence="4">ABC transporter substrate-binding protein</fullName>
    </submittedName>
</protein>